<dbReference type="GO" id="GO:0070401">
    <property type="term" value="F:NADP+ binding"/>
    <property type="evidence" value="ECO:0007669"/>
    <property type="project" value="InterPro"/>
</dbReference>
<dbReference type="GO" id="GO:0003942">
    <property type="term" value="F:N-acetyl-gamma-glutamyl-phosphate reductase activity"/>
    <property type="evidence" value="ECO:0007669"/>
    <property type="project" value="UniProtKB-UniRule"/>
</dbReference>
<comment type="function">
    <text evidence="7">Catalyzes the NADPH-dependent reduction of N-acetyl-5-glutamyl phosphate to yield N-acetyl-L-glutamate 5-semialdehyde.</text>
</comment>
<dbReference type="GO" id="GO:0051287">
    <property type="term" value="F:NAD binding"/>
    <property type="evidence" value="ECO:0007669"/>
    <property type="project" value="InterPro"/>
</dbReference>
<evidence type="ECO:0000256" key="6">
    <source>
        <dbReference type="ARBA" id="ARBA00050557"/>
    </source>
</evidence>
<dbReference type="InterPro" id="IPR023013">
    <property type="entry name" value="AGPR_AS"/>
</dbReference>
<dbReference type="HAMAP" id="MF_00150">
    <property type="entry name" value="ArgC_type1"/>
    <property type="match status" value="1"/>
</dbReference>
<comment type="pathway">
    <text evidence="1 7">Amino-acid biosynthesis; L-arginine biosynthesis; N(2)-acetyl-L-ornithine from L-glutamate: step 3/4.</text>
</comment>
<dbReference type="InterPro" id="IPR036291">
    <property type="entry name" value="NAD(P)-bd_dom_sf"/>
</dbReference>
<dbReference type="GO" id="GO:0006526">
    <property type="term" value="P:L-arginine biosynthetic process"/>
    <property type="evidence" value="ECO:0007669"/>
    <property type="project" value="UniProtKB-UniRule"/>
</dbReference>
<keyword evidence="3 7" id="KW-0028">Amino-acid biosynthesis</keyword>
<evidence type="ECO:0000256" key="2">
    <source>
        <dbReference type="ARBA" id="ARBA00022571"/>
    </source>
</evidence>
<dbReference type="PROSITE" id="PS01224">
    <property type="entry name" value="ARGC"/>
    <property type="match status" value="1"/>
</dbReference>
<comment type="similarity">
    <text evidence="7">Belongs to the NAGSA dehydrogenase family. Type 1 subfamily.</text>
</comment>
<dbReference type="SUPFAM" id="SSF55347">
    <property type="entry name" value="Glyceraldehyde-3-phosphate dehydrogenase-like, C-terminal domain"/>
    <property type="match status" value="1"/>
</dbReference>
<evidence type="ECO:0000256" key="4">
    <source>
        <dbReference type="ARBA" id="ARBA00022857"/>
    </source>
</evidence>
<gene>
    <name evidence="7" type="primary">argC</name>
    <name evidence="10" type="ORF">N783_07845</name>
</gene>
<dbReference type="PANTHER" id="PTHR32338">
    <property type="entry name" value="N-ACETYL-GAMMA-GLUTAMYL-PHOSPHATE REDUCTASE, CHLOROPLASTIC-RELATED-RELATED"/>
    <property type="match status" value="1"/>
</dbReference>
<evidence type="ECO:0000256" key="8">
    <source>
        <dbReference type="PROSITE-ProRule" id="PRU10010"/>
    </source>
</evidence>
<dbReference type="SMART" id="SM00859">
    <property type="entry name" value="Semialdhyde_dh"/>
    <property type="match status" value="1"/>
</dbReference>
<evidence type="ECO:0000256" key="7">
    <source>
        <dbReference type="HAMAP-Rule" id="MF_00150"/>
    </source>
</evidence>
<dbReference type="PANTHER" id="PTHR32338:SF10">
    <property type="entry name" value="N-ACETYL-GAMMA-GLUTAMYL-PHOSPHATE REDUCTASE, CHLOROPLASTIC-RELATED"/>
    <property type="match status" value="1"/>
</dbReference>
<keyword evidence="2 7" id="KW-0055">Arginine biosynthesis</keyword>
<dbReference type="Gene3D" id="3.30.360.10">
    <property type="entry name" value="Dihydrodipicolinate Reductase, domain 2"/>
    <property type="match status" value="1"/>
</dbReference>
<dbReference type="CDD" id="cd17895">
    <property type="entry name" value="AGPR_1_N"/>
    <property type="match status" value="1"/>
</dbReference>
<sequence length="345" mass="37956">MKVGIIGANGYGGVELIRLLQNHPFAEIELLVSHSTSGTNIKELYPHLSTIIEMDLAQINVNQIADSVDVVFFSTPPGVSLELLPQFSEKGVLCIDLSGDHRLKDPEVYSQWYQKEPASSNLLNQTVYGLSEANKEKIKDSNLIANPGCYPTAALLGILPAIKEDWVKSNSIIIDGKTGVSGAGRKNSLATHFSEVNENVKAYKLGTHQHIPEIEQLIESFSGNTENITFSAHLVPMTRGIMCTIYADLKEPMSSETVTALYQSFYEHHPFVRVRETADLPKTKEVYGSNYCDIGIHCDERTNRLTIVSVIDNLVKGASGQAIQNMNLLYGWDETTGLTGAPIYP</sequence>
<evidence type="ECO:0000256" key="3">
    <source>
        <dbReference type="ARBA" id="ARBA00022605"/>
    </source>
</evidence>
<dbReference type="InterPro" id="IPR050085">
    <property type="entry name" value="AGPR"/>
</dbReference>
<comment type="caution">
    <text evidence="10">The sequence shown here is derived from an EMBL/GenBank/DDBJ whole genome shotgun (WGS) entry which is preliminary data.</text>
</comment>
<comment type="subcellular location">
    <subcellularLocation>
        <location evidence="7">Cytoplasm</location>
    </subcellularLocation>
</comment>
<comment type="catalytic activity">
    <reaction evidence="6 7">
        <text>N-acetyl-L-glutamate 5-semialdehyde + phosphate + NADP(+) = N-acetyl-L-glutamyl 5-phosphate + NADPH + H(+)</text>
        <dbReference type="Rhea" id="RHEA:21588"/>
        <dbReference type="ChEBI" id="CHEBI:15378"/>
        <dbReference type="ChEBI" id="CHEBI:29123"/>
        <dbReference type="ChEBI" id="CHEBI:43474"/>
        <dbReference type="ChEBI" id="CHEBI:57783"/>
        <dbReference type="ChEBI" id="CHEBI:57936"/>
        <dbReference type="ChEBI" id="CHEBI:58349"/>
        <dbReference type="EC" id="1.2.1.38"/>
    </reaction>
</comment>
<reference evidence="10 11" key="1">
    <citation type="submission" date="2013-08" db="EMBL/GenBank/DDBJ databases">
        <authorList>
            <person name="Huang J."/>
            <person name="Wang G."/>
        </authorList>
    </citation>
    <scope>NUCLEOTIDE SEQUENCE [LARGE SCALE GENOMIC DNA]</scope>
    <source>
        <strain evidence="10 11">BH030004</strain>
    </source>
</reference>
<accession>A0A0A5GHG8</accession>
<dbReference type="CDD" id="cd23934">
    <property type="entry name" value="AGPR_1_C"/>
    <property type="match status" value="1"/>
</dbReference>
<evidence type="ECO:0000259" key="9">
    <source>
        <dbReference type="SMART" id="SM00859"/>
    </source>
</evidence>
<feature type="active site" evidence="7 8">
    <location>
        <position position="149"/>
    </location>
</feature>
<evidence type="ECO:0000313" key="10">
    <source>
        <dbReference type="EMBL" id="KGX91459.1"/>
    </source>
</evidence>
<keyword evidence="4 7" id="KW-0521">NADP</keyword>
<dbReference type="eggNOG" id="COG0002">
    <property type="taxonomic scope" value="Bacteria"/>
</dbReference>
<dbReference type="InterPro" id="IPR058924">
    <property type="entry name" value="AGPR_dimerisation_dom"/>
</dbReference>
<dbReference type="OrthoDB" id="9801289at2"/>
<evidence type="ECO:0000256" key="5">
    <source>
        <dbReference type="ARBA" id="ARBA00023002"/>
    </source>
</evidence>
<dbReference type="RefSeq" id="WP_027445730.1">
    <property type="nucleotide sequence ID" value="NZ_AULJ01000013.1"/>
</dbReference>
<organism evidence="10 11">
    <name type="scientific">Pontibacillus marinus BH030004 = DSM 16465</name>
    <dbReference type="NCBI Taxonomy" id="1385511"/>
    <lineage>
        <taxon>Bacteria</taxon>
        <taxon>Bacillati</taxon>
        <taxon>Bacillota</taxon>
        <taxon>Bacilli</taxon>
        <taxon>Bacillales</taxon>
        <taxon>Bacillaceae</taxon>
        <taxon>Pontibacillus</taxon>
    </lineage>
</organism>
<dbReference type="AlphaFoldDB" id="A0A0A5GHG8"/>
<dbReference type="UniPathway" id="UPA00068">
    <property type="reaction ID" value="UER00108"/>
</dbReference>
<dbReference type="Proteomes" id="UP000030403">
    <property type="component" value="Unassembled WGS sequence"/>
</dbReference>
<dbReference type="NCBIfam" id="TIGR01850">
    <property type="entry name" value="argC"/>
    <property type="match status" value="1"/>
</dbReference>
<proteinExistence type="inferred from homology"/>
<dbReference type="Pfam" id="PF22698">
    <property type="entry name" value="Semialdhyde_dhC_1"/>
    <property type="match status" value="1"/>
</dbReference>
<keyword evidence="11" id="KW-1185">Reference proteome</keyword>
<dbReference type="Pfam" id="PF01118">
    <property type="entry name" value="Semialdhyde_dh"/>
    <property type="match status" value="1"/>
</dbReference>
<dbReference type="GO" id="GO:0005737">
    <property type="term" value="C:cytoplasm"/>
    <property type="evidence" value="ECO:0007669"/>
    <property type="project" value="UniProtKB-SubCell"/>
</dbReference>
<evidence type="ECO:0000313" key="11">
    <source>
        <dbReference type="Proteomes" id="UP000030403"/>
    </source>
</evidence>
<dbReference type="SUPFAM" id="SSF51735">
    <property type="entry name" value="NAD(P)-binding Rossmann-fold domains"/>
    <property type="match status" value="1"/>
</dbReference>
<dbReference type="InterPro" id="IPR000534">
    <property type="entry name" value="Semialdehyde_DH_NAD-bd"/>
</dbReference>
<dbReference type="EMBL" id="AVPF01000002">
    <property type="protein sequence ID" value="KGX91459.1"/>
    <property type="molecule type" value="Genomic_DNA"/>
</dbReference>
<dbReference type="InterPro" id="IPR000706">
    <property type="entry name" value="AGPR_type-1"/>
</dbReference>
<keyword evidence="7" id="KW-0963">Cytoplasm</keyword>
<name>A0A0A5GHG8_9BACI</name>
<dbReference type="FunFam" id="3.30.360.10:FF:000014">
    <property type="entry name" value="N-acetyl-gamma-glutamyl-phosphate reductase"/>
    <property type="match status" value="1"/>
</dbReference>
<feature type="domain" description="Semialdehyde dehydrogenase NAD-binding" evidence="9">
    <location>
        <begin position="2"/>
        <end position="141"/>
    </location>
</feature>
<keyword evidence="5 7" id="KW-0560">Oxidoreductase</keyword>
<dbReference type="EC" id="1.2.1.38" evidence="7"/>
<dbReference type="STRING" id="1385511.GCA_000425225_01386"/>
<evidence type="ECO:0000256" key="1">
    <source>
        <dbReference type="ARBA" id="ARBA00004862"/>
    </source>
</evidence>
<dbReference type="Gene3D" id="3.40.50.720">
    <property type="entry name" value="NAD(P)-binding Rossmann-like Domain"/>
    <property type="match status" value="1"/>
</dbReference>
<protein>
    <recommendedName>
        <fullName evidence="7">N-acetyl-gamma-glutamyl-phosphate reductase</fullName>
        <shortName evidence="7">AGPR</shortName>
        <ecNumber evidence="7">1.2.1.38</ecNumber>
    </recommendedName>
    <alternativeName>
        <fullName evidence="7">N-acetyl-glutamate semialdehyde dehydrogenase</fullName>
        <shortName evidence="7">NAGSA dehydrogenase</shortName>
    </alternativeName>
</protein>